<dbReference type="KEGG" id="frx:F7310_00105"/>
<evidence type="ECO:0000313" key="2">
    <source>
        <dbReference type="Proteomes" id="UP000184222"/>
    </source>
</evidence>
<dbReference type="EMBL" id="CP016796">
    <property type="protein sequence ID" value="API85851.1"/>
    <property type="molecule type" value="Genomic_DNA"/>
</dbReference>
<dbReference type="OrthoDB" id="9970160at2"/>
<dbReference type="Proteomes" id="UP000184222">
    <property type="component" value="Chromosome"/>
</dbReference>
<proteinExistence type="predicted"/>
<name>A0A1L4BPS9_9GAMM</name>
<protein>
    <submittedName>
        <fullName evidence="1">Uncharacterized protein</fullName>
    </submittedName>
</protein>
<keyword evidence="2" id="KW-1185">Reference proteome</keyword>
<reference evidence="1 2" key="1">
    <citation type="journal article" date="2016" name="Appl. Environ. Microbiol.">
        <title>Whole genome relationships among Francisella bacteria of diverse origin define new species and provide specific regions for detection.</title>
        <authorList>
            <person name="Challacombe J.F."/>
            <person name="Petersen J.M."/>
            <person name="Gallegos-Graves V."/>
            <person name="Hodge D."/>
            <person name="Pillai S."/>
            <person name="Kuske C.R."/>
        </authorList>
    </citation>
    <scope>NUCLEOTIDE SEQUENCE [LARGE SCALE GENOMIC DNA]</scope>
    <source>
        <strain evidence="2">TX07-7310</strain>
    </source>
</reference>
<organism evidence="1 2">
    <name type="scientific">Francisella uliginis</name>
    <dbReference type="NCBI Taxonomy" id="573570"/>
    <lineage>
        <taxon>Bacteria</taxon>
        <taxon>Pseudomonadati</taxon>
        <taxon>Pseudomonadota</taxon>
        <taxon>Gammaproteobacteria</taxon>
        <taxon>Thiotrichales</taxon>
        <taxon>Francisellaceae</taxon>
        <taxon>Francisella</taxon>
    </lineage>
</organism>
<dbReference type="STRING" id="573570.F7310_00105"/>
<accession>A0A1L4BPS9</accession>
<dbReference type="AlphaFoldDB" id="A0A1L4BPS9"/>
<sequence length="82" mass="9847">MNKYTLINEILGDINLSFLDYKFIDTMIYFESDKTKREILNQYKEIYQDEFNKTALEHQKESNGKHKANIWLRELIAGKNNN</sequence>
<gene>
    <name evidence="1" type="ORF">F7310_00105</name>
</gene>
<evidence type="ECO:0000313" key="1">
    <source>
        <dbReference type="EMBL" id="API85851.1"/>
    </source>
</evidence>
<dbReference type="RefSeq" id="WP_072711052.1">
    <property type="nucleotide sequence ID" value="NZ_CP016796.1"/>
</dbReference>